<dbReference type="EMBL" id="KQ087195">
    <property type="protein sequence ID" value="KLT43433.1"/>
    <property type="molecule type" value="Genomic_DNA"/>
</dbReference>
<organism evidence="2 3">
    <name type="scientific">Cutaneotrichosporon oleaginosum</name>
    <dbReference type="NCBI Taxonomy" id="879819"/>
    <lineage>
        <taxon>Eukaryota</taxon>
        <taxon>Fungi</taxon>
        <taxon>Dikarya</taxon>
        <taxon>Basidiomycota</taxon>
        <taxon>Agaricomycotina</taxon>
        <taxon>Tremellomycetes</taxon>
        <taxon>Trichosporonales</taxon>
        <taxon>Trichosporonaceae</taxon>
        <taxon>Cutaneotrichosporon</taxon>
    </lineage>
</organism>
<dbReference type="Proteomes" id="UP000053611">
    <property type="component" value="Unassembled WGS sequence"/>
</dbReference>
<sequence length="439" mass="48225">MTWPSWLACLCDLWQSNPEKQGILECSPSSGPFLSPPISTQPQFRTRPIEYLYSLLAPAQPPPYGTGQLHHDAASISSAPSIIEQADARHKERKERQRIEAESRDKTNAARNKITSAYGSRMLKVGLVAHHSVPPTPRSPDITETSPLCVPSPSHPVSDEAHATPLQGRVDPRSPTHLSYGTFGTFVPPTPTTESGYPGLGIGFPVGAPPAAPKMRRPVRPLNGLTVQVPAVPLESVRRHVAEMLFNIRGDDTDESSRPTSPLMRTDSRYSIDSRRSRPSIDSPTSLRFPGVVVTPADSEDTSAVTSANTSHIALTPTTPKTPATPASGPYFANHHHHPSTVPPLATAKYRRHSNETPLGRAYRLSRDETPRPRRIERTRSDTPPRGRQRARGGPRPRRDSISTHTEDTEDGVVYKQIGLSGLPGRKRVVHRKKARFEE</sequence>
<evidence type="ECO:0000313" key="2">
    <source>
        <dbReference type="EMBL" id="KLT43433.1"/>
    </source>
</evidence>
<evidence type="ECO:0000313" key="3">
    <source>
        <dbReference type="Proteomes" id="UP000053611"/>
    </source>
</evidence>
<gene>
    <name evidence="2" type="ORF">CC85DRAFT_284574</name>
</gene>
<accession>A0A0J0XQS3</accession>
<proteinExistence type="predicted"/>
<feature type="region of interest" description="Disordered" evidence="1">
    <location>
        <begin position="149"/>
        <end position="173"/>
    </location>
</feature>
<feature type="compositionally biased region" description="Basic and acidic residues" evidence="1">
    <location>
        <begin position="266"/>
        <end position="276"/>
    </location>
</feature>
<protein>
    <submittedName>
        <fullName evidence="2">Uncharacterized protein</fullName>
    </submittedName>
</protein>
<name>A0A0J0XQS3_9TREE</name>
<reference evidence="2 3" key="1">
    <citation type="submission" date="2015-03" db="EMBL/GenBank/DDBJ databases">
        <title>Genomics and transcriptomics of the oil-accumulating basidiomycete yeast T. oleaginosus allow insights into substrate utilization and the diverse evolutionary trajectories of mating systems in fungi.</title>
        <authorList>
            <consortium name="DOE Joint Genome Institute"/>
            <person name="Kourist R."/>
            <person name="Kracht O."/>
            <person name="Bracharz F."/>
            <person name="Lipzen A."/>
            <person name="Nolan M."/>
            <person name="Ohm R."/>
            <person name="Grigoriev I."/>
            <person name="Sun S."/>
            <person name="Heitman J."/>
            <person name="Bruck T."/>
            <person name="Nowrousian M."/>
        </authorList>
    </citation>
    <scope>NUCLEOTIDE SEQUENCE [LARGE SCALE GENOMIC DNA]</scope>
    <source>
        <strain evidence="2 3">IBC0246</strain>
    </source>
</reference>
<feature type="compositionally biased region" description="Basic and acidic residues" evidence="1">
    <location>
        <begin position="365"/>
        <end position="385"/>
    </location>
</feature>
<feature type="compositionally biased region" description="Polar residues" evidence="1">
    <location>
        <begin position="302"/>
        <end position="313"/>
    </location>
</feature>
<feature type="compositionally biased region" description="Basic and acidic residues" evidence="1">
    <location>
        <begin position="397"/>
        <end position="407"/>
    </location>
</feature>
<keyword evidence="3" id="KW-1185">Reference proteome</keyword>
<dbReference type="AlphaFoldDB" id="A0A0J0XQS3"/>
<feature type="compositionally biased region" description="Low complexity" evidence="1">
    <location>
        <begin position="316"/>
        <end position="327"/>
    </location>
</feature>
<feature type="non-terminal residue" evidence="2">
    <location>
        <position position="1"/>
    </location>
</feature>
<feature type="region of interest" description="Disordered" evidence="1">
    <location>
        <begin position="250"/>
        <end position="413"/>
    </location>
</feature>
<evidence type="ECO:0000256" key="1">
    <source>
        <dbReference type="SAM" id="MobiDB-lite"/>
    </source>
</evidence>
<dbReference type="RefSeq" id="XP_018279924.1">
    <property type="nucleotide sequence ID" value="XM_018422804.1"/>
</dbReference>
<dbReference type="GeneID" id="28983407"/>
<feature type="region of interest" description="Disordered" evidence="1">
    <location>
        <begin position="89"/>
        <end position="108"/>
    </location>
</feature>
<feature type="compositionally biased region" description="Basic residues" evidence="1">
    <location>
        <begin position="387"/>
        <end position="396"/>
    </location>
</feature>